<reference evidence="2" key="2">
    <citation type="submission" date="2015-01" db="EMBL/GenBank/DDBJ databases">
        <title>Evolutionary Origins and Diversification of the Mycorrhizal Mutualists.</title>
        <authorList>
            <consortium name="DOE Joint Genome Institute"/>
            <consortium name="Mycorrhizal Genomics Consortium"/>
            <person name="Kohler A."/>
            <person name="Kuo A."/>
            <person name="Nagy L.G."/>
            <person name="Floudas D."/>
            <person name="Copeland A."/>
            <person name="Barry K.W."/>
            <person name="Cichocki N."/>
            <person name="Veneault-Fourrey C."/>
            <person name="LaButti K."/>
            <person name="Lindquist E.A."/>
            <person name="Lipzen A."/>
            <person name="Lundell T."/>
            <person name="Morin E."/>
            <person name="Murat C."/>
            <person name="Riley R."/>
            <person name="Ohm R."/>
            <person name="Sun H."/>
            <person name="Tunlid A."/>
            <person name="Henrissat B."/>
            <person name="Grigoriev I.V."/>
            <person name="Hibbett D.S."/>
            <person name="Martin F."/>
        </authorList>
    </citation>
    <scope>NUCLEOTIDE SEQUENCE [LARGE SCALE GENOMIC DNA]</scope>
    <source>
        <strain evidence="2">MUT 4182</strain>
    </source>
</reference>
<dbReference type="Proteomes" id="UP000054248">
    <property type="component" value="Unassembled WGS sequence"/>
</dbReference>
<organism evidence="1 2">
    <name type="scientific">Tulasnella calospora MUT 4182</name>
    <dbReference type="NCBI Taxonomy" id="1051891"/>
    <lineage>
        <taxon>Eukaryota</taxon>
        <taxon>Fungi</taxon>
        <taxon>Dikarya</taxon>
        <taxon>Basidiomycota</taxon>
        <taxon>Agaricomycotina</taxon>
        <taxon>Agaricomycetes</taxon>
        <taxon>Cantharellales</taxon>
        <taxon>Tulasnellaceae</taxon>
        <taxon>Tulasnella</taxon>
    </lineage>
</organism>
<dbReference type="HOGENOM" id="CLU_2924436_0_0_1"/>
<name>A0A0C3Q208_9AGAM</name>
<dbReference type="AlphaFoldDB" id="A0A0C3Q208"/>
<keyword evidence="2" id="KW-1185">Reference proteome</keyword>
<gene>
    <name evidence="1" type="ORF">M407DRAFT_86142</name>
</gene>
<evidence type="ECO:0000313" key="1">
    <source>
        <dbReference type="EMBL" id="KIO16324.1"/>
    </source>
</evidence>
<accession>A0A0C3Q208</accession>
<sequence>MPLLVHTNSAHYEISALVAEGNRQGIPLGFIYTVGTDGTAKTGAKMRLLIDFLEFYRERCP</sequence>
<evidence type="ECO:0000313" key="2">
    <source>
        <dbReference type="Proteomes" id="UP000054248"/>
    </source>
</evidence>
<reference evidence="1 2" key="1">
    <citation type="submission" date="2014-04" db="EMBL/GenBank/DDBJ databases">
        <authorList>
            <consortium name="DOE Joint Genome Institute"/>
            <person name="Kuo A."/>
            <person name="Girlanda M."/>
            <person name="Perotto S."/>
            <person name="Kohler A."/>
            <person name="Nagy L.G."/>
            <person name="Floudas D."/>
            <person name="Copeland A."/>
            <person name="Barry K.W."/>
            <person name="Cichocki N."/>
            <person name="Veneault-Fourrey C."/>
            <person name="LaButti K."/>
            <person name="Lindquist E.A."/>
            <person name="Lipzen A."/>
            <person name="Lundell T."/>
            <person name="Morin E."/>
            <person name="Murat C."/>
            <person name="Sun H."/>
            <person name="Tunlid A."/>
            <person name="Henrissat B."/>
            <person name="Grigoriev I.V."/>
            <person name="Hibbett D.S."/>
            <person name="Martin F."/>
            <person name="Nordberg H.P."/>
            <person name="Cantor M.N."/>
            <person name="Hua S.X."/>
        </authorList>
    </citation>
    <scope>NUCLEOTIDE SEQUENCE [LARGE SCALE GENOMIC DNA]</scope>
    <source>
        <strain evidence="1 2">MUT 4182</strain>
    </source>
</reference>
<proteinExistence type="predicted"/>
<dbReference type="EMBL" id="KN823596">
    <property type="protein sequence ID" value="KIO16324.1"/>
    <property type="molecule type" value="Genomic_DNA"/>
</dbReference>
<dbReference type="OrthoDB" id="2437251at2759"/>
<protein>
    <submittedName>
        <fullName evidence="1">Uncharacterized protein</fullName>
    </submittedName>
</protein>